<dbReference type="InterPro" id="IPR004559">
    <property type="entry name" value="HemW-like"/>
</dbReference>
<dbReference type="SFLD" id="SFLDF00288">
    <property type="entry name" value="HemN-like__clustered_with_nucl"/>
    <property type="match status" value="1"/>
</dbReference>
<keyword evidence="5 10" id="KW-0949">S-adenosyl-L-methionine</keyword>
<evidence type="ECO:0000256" key="6">
    <source>
        <dbReference type="ARBA" id="ARBA00022723"/>
    </source>
</evidence>
<accession>A0A7V5U246</accession>
<dbReference type="InterPro" id="IPR007197">
    <property type="entry name" value="rSAM"/>
</dbReference>
<comment type="similarity">
    <text evidence="2">Belongs to the anaerobic coproporphyrinogen-III oxidase family. HemW subfamily.</text>
</comment>
<dbReference type="GO" id="GO:0006779">
    <property type="term" value="P:porphyrin-containing compound biosynthetic process"/>
    <property type="evidence" value="ECO:0007669"/>
    <property type="project" value="InterPro"/>
</dbReference>
<dbReference type="PROSITE" id="PS51918">
    <property type="entry name" value="RADICAL_SAM"/>
    <property type="match status" value="1"/>
</dbReference>
<evidence type="ECO:0000256" key="10">
    <source>
        <dbReference type="RuleBase" id="RU364116"/>
    </source>
</evidence>
<dbReference type="SMART" id="SM00729">
    <property type="entry name" value="Elp3"/>
    <property type="match status" value="1"/>
</dbReference>
<comment type="cofactor">
    <cofactor evidence="1">
        <name>[4Fe-4S] cluster</name>
        <dbReference type="ChEBI" id="CHEBI:49883"/>
    </cofactor>
</comment>
<dbReference type="SFLD" id="SFLDG01065">
    <property type="entry name" value="anaerobic_coproporphyrinogen-I"/>
    <property type="match status" value="1"/>
</dbReference>
<dbReference type="GO" id="GO:0004109">
    <property type="term" value="F:coproporphyrinogen oxidase activity"/>
    <property type="evidence" value="ECO:0007669"/>
    <property type="project" value="InterPro"/>
</dbReference>
<evidence type="ECO:0000313" key="12">
    <source>
        <dbReference type="EMBL" id="HHI96556.1"/>
    </source>
</evidence>
<protein>
    <recommendedName>
        <fullName evidence="3 10">Heme chaperone HemW</fullName>
    </recommendedName>
</protein>
<comment type="caution">
    <text evidence="12">The sequence shown here is derived from an EMBL/GenBank/DDBJ whole genome shotgun (WGS) entry which is preliminary data.</text>
</comment>
<sequence>MGRIEAALYLHVPFCRKKCPYCDFYSEPQVPSPTLVRRYLEAVKKELLLRLREAAPYRYVTFYAGGGTPSLLPPAFYEELLSFLKEKLDFAPQERTLEANPEGLTYELLAAYRRVFNRLSLGIQSLSAQGLRTLGRSHNVRQAKEAVLNAQKAGFQNLSLDLIFGWPGQRPEDLAKELAELVALGPAHVSCYEFTVEPGTPFYTWVTSGRIRLLPEEEIVSMYEMIPAYLARQGFERYEISNYARPGLYCQHNLFYWEAKPYLGLGPAAASYLGEKRVKNVAHLKTYLESLEAGALPVQEEERLSREARFREAVILGLRLVQGLDPASLKERFGYDLFSYYGETLERLMTNGLVEQVGSRLRLTKRGLLLANVVFRALV</sequence>
<dbReference type="GO" id="GO:0051539">
    <property type="term" value="F:4 iron, 4 sulfur cluster binding"/>
    <property type="evidence" value="ECO:0007669"/>
    <property type="project" value="UniProtKB-UniRule"/>
</dbReference>
<dbReference type="PANTHER" id="PTHR13932">
    <property type="entry name" value="COPROPORPHYRINIGEN III OXIDASE"/>
    <property type="match status" value="1"/>
</dbReference>
<keyword evidence="4 10" id="KW-0349">Heme</keyword>
<proteinExistence type="inferred from homology"/>
<evidence type="ECO:0000256" key="2">
    <source>
        <dbReference type="ARBA" id="ARBA00006100"/>
    </source>
</evidence>
<keyword evidence="9 10" id="KW-0143">Chaperone</keyword>
<dbReference type="PANTHER" id="PTHR13932:SF5">
    <property type="entry name" value="RADICAL S-ADENOSYL METHIONINE DOMAIN-CONTAINING PROTEIN 1, MITOCHONDRIAL"/>
    <property type="match status" value="1"/>
</dbReference>
<dbReference type="InterPro" id="IPR006638">
    <property type="entry name" value="Elp3/MiaA/NifB-like_rSAM"/>
</dbReference>
<evidence type="ECO:0000256" key="5">
    <source>
        <dbReference type="ARBA" id="ARBA00022691"/>
    </source>
</evidence>
<evidence type="ECO:0000256" key="1">
    <source>
        <dbReference type="ARBA" id="ARBA00001966"/>
    </source>
</evidence>
<evidence type="ECO:0000256" key="3">
    <source>
        <dbReference type="ARBA" id="ARBA00017228"/>
    </source>
</evidence>
<dbReference type="GO" id="GO:0046872">
    <property type="term" value="F:metal ion binding"/>
    <property type="evidence" value="ECO:0007669"/>
    <property type="project" value="UniProtKB-UniRule"/>
</dbReference>
<dbReference type="SUPFAM" id="SSF102114">
    <property type="entry name" value="Radical SAM enzymes"/>
    <property type="match status" value="1"/>
</dbReference>
<dbReference type="Proteomes" id="UP000886101">
    <property type="component" value="Unassembled WGS sequence"/>
</dbReference>
<comment type="subcellular location">
    <subcellularLocation>
        <location evidence="10">Cytoplasm</location>
    </subcellularLocation>
</comment>
<evidence type="ECO:0000256" key="4">
    <source>
        <dbReference type="ARBA" id="ARBA00022617"/>
    </source>
</evidence>
<dbReference type="Pfam" id="PF04055">
    <property type="entry name" value="Radical_SAM"/>
    <property type="match status" value="1"/>
</dbReference>
<evidence type="ECO:0000259" key="11">
    <source>
        <dbReference type="PROSITE" id="PS51918"/>
    </source>
</evidence>
<dbReference type="Pfam" id="PF06969">
    <property type="entry name" value="HemN_C"/>
    <property type="match status" value="1"/>
</dbReference>
<dbReference type="SFLD" id="SFLDS00029">
    <property type="entry name" value="Radical_SAM"/>
    <property type="match status" value="1"/>
</dbReference>
<dbReference type="InterPro" id="IPR058240">
    <property type="entry name" value="rSAM_sf"/>
</dbReference>
<dbReference type="EMBL" id="DROK01000050">
    <property type="protein sequence ID" value="HHI96556.1"/>
    <property type="molecule type" value="Genomic_DNA"/>
</dbReference>
<evidence type="ECO:0000256" key="7">
    <source>
        <dbReference type="ARBA" id="ARBA00023004"/>
    </source>
</evidence>
<name>A0A7V5U246_9BACT</name>
<keyword evidence="6 10" id="KW-0479">Metal-binding</keyword>
<dbReference type="GO" id="GO:0005737">
    <property type="term" value="C:cytoplasm"/>
    <property type="evidence" value="ECO:0007669"/>
    <property type="project" value="UniProtKB-SubCell"/>
</dbReference>
<dbReference type="NCBIfam" id="TIGR00539">
    <property type="entry name" value="hemN_rel"/>
    <property type="match status" value="1"/>
</dbReference>
<comment type="function">
    <text evidence="10">Probably acts as a heme chaperone, transferring heme to an unknown acceptor. Binds one molecule of heme per monomer, possibly covalently. Binds 1 [4Fe-4S] cluster. The cluster is coordinated with 3 cysteines and an exchangeable S-adenosyl-L-methionine.</text>
</comment>
<keyword evidence="10" id="KW-0004">4Fe-4S</keyword>
<dbReference type="AlphaFoldDB" id="A0A7V5U246"/>
<evidence type="ECO:0000256" key="8">
    <source>
        <dbReference type="ARBA" id="ARBA00023014"/>
    </source>
</evidence>
<dbReference type="Gene3D" id="3.20.20.70">
    <property type="entry name" value="Aldolase class I"/>
    <property type="match status" value="1"/>
</dbReference>
<keyword evidence="10" id="KW-0963">Cytoplasm</keyword>
<organism evidence="12">
    <name type="scientific">Thermodesulfatator atlanticus</name>
    <dbReference type="NCBI Taxonomy" id="501497"/>
    <lineage>
        <taxon>Bacteria</taxon>
        <taxon>Pseudomonadati</taxon>
        <taxon>Thermodesulfobacteriota</taxon>
        <taxon>Thermodesulfobacteria</taxon>
        <taxon>Thermodesulfobacteriales</taxon>
        <taxon>Thermodesulfatatoraceae</taxon>
        <taxon>Thermodesulfatator</taxon>
    </lineage>
</organism>
<gene>
    <name evidence="12" type="primary">hemW</name>
    <name evidence="12" type="ORF">ENJ96_01740</name>
</gene>
<dbReference type="SFLD" id="SFLDF00562">
    <property type="entry name" value="HemN-like__clustered_with_heat"/>
    <property type="match status" value="1"/>
</dbReference>
<feature type="domain" description="Radical SAM core" evidence="11">
    <location>
        <begin position="1"/>
        <end position="236"/>
    </location>
</feature>
<keyword evidence="7 10" id="KW-0408">Iron</keyword>
<evidence type="ECO:0000256" key="9">
    <source>
        <dbReference type="ARBA" id="ARBA00023186"/>
    </source>
</evidence>
<dbReference type="InterPro" id="IPR010723">
    <property type="entry name" value="HemN_C"/>
</dbReference>
<reference evidence="12" key="1">
    <citation type="journal article" date="2020" name="mSystems">
        <title>Genome- and Community-Level Interaction Insights into Carbon Utilization and Element Cycling Functions of Hydrothermarchaeota in Hydrothermal Sediment.</title>
        <authorList>
            <person name="Zhou Z."/>
            <person name="Liu Y."/>
            <person name="Xu W."/>
            <person name="Pan J."/>
            <person name="Luo Z.H."/>
            <person name="Li M."/>
        </authorList>
    </citation>
    <scope>NUCLEOTIDE SEQUENCE [LARGE SCALE GENOMIC DNA]</scope>
    <source>
        <strain evidence="12">HyVt-533</strain>
    </source>
</reference>
<dbReference type="SFLD" id="SFLDG01082">
    <property type="entry name" value="B12-binding_domain_containing"/>
    <property type="match status" value="1"/>
</dbReference>
<dbReference type="CDD" id="cd01335">
    <property type="entry name" value="Radical_SAM"/>
    <property type="match status" value="1"/>
</dbReference>
<dbReference type="InterPro" id="IPR034505">
    <property type="entry name" value="Coproporphyrinogen-III_oxidase"/>
</dbReference>
<keyword evidence="8 10" id="KW-0411">Iron-sulfur</keyword>
<dbReference type="InterPro" id="IPR013785">
    <property type="entry name" value="Aldolase_TIM"/>
</dbReference>